<dbReference type="KEGG" id="hor:Hore_01880"/>
<dbReference type="RefSeq" id="WP_012635148.1">
    <property type="nucleotide sequence ID" value="NC_011899.1"/>
</dbReference>
<dbReference type="InterPro" id="IPR016024">
    <property type="entry name" value="ARM-type_fold"/>
</dbReference>
<evidence type="ECO:0000313" key="1">
    <source>
        <dbReference type="EMBL" id="ACL68950.1"/>
    </source>
</evidence>
<keyword evidence="2" id="KW-1185">Reference proteome</keyword>
<accession>B8D0Y1</accession>
<dbReference type="AlphaFoldDB" id="B8D0Y1"/>
<protein>
    <submittedName>
        <fullName evidence="1">DNA alkylation repair enzyme</fullName>
    </submittedName>
</protein>
<proteinExistence type="predicted"/>
<evidence type="ECO:0000313" key="2">
    <source>
        <dbReference type="Proteomes" id="UP000000719"/>
    </source>
</evidence>
<name>B8D0Y1_HALOH</name>
<dbReference type="SUPFAM" id="SSF48371">
    <property type="entry name" value="ARM repeat"/>
    <property type="match status" value="1"/>
</dbReference>
<dbReference type="InterPro" id="IPR014825">
    <property type="entry name" value="DNA_alkylation"/>
</dbReference>
<dbReference type="EMBL" id="CP001098">
    <property type="protein sequence ID" value="ACL68950.1"/>
    <property type="molecule type" value="Genomic_DNA"/>
</dbReference>
<dbReference type="PANTHER" id="PTHR34070">
    <property type="entry name" value="ARMADILLO-TYPE FOLD"/>
    <property type="match status" value="1"/>
</dbReference>
<dbReference type="HOGENOM" id="CLU_079880_0_0_9"/>
<dbReference type="CDD" id="cd06561">
    <property type="entry name" value="AlkD_like"/>
    <property type="match status" value="1"/>
</dbReference>
<dbReference type="Gene3D" id="1.25.10.90">
    <property type="match status" value="1"/>
</dbReference>
<organism evidence="1 2">
    <name type="scientific">Halothermothrix orenii (strain H 168 / OCM 544 / DSM 9562)</name>
    <dbReference type="NCBI Taxonomy" id="373903"/>
    <lineage>
        <taxon>Bacteria</taxon>
        <taxon>Bacillati</taxon>
        <taxon>Bacillota</taxon>
        <taxon>Clostridia</taxon>
        <taxon>Halanaerobiales</taxon>
        <taxon>Halothermotrichaceae</taxon>
        <taxon>Halothermothrix</taxon>
    </lineage>
</organism>
<gene>
    <name evidence="1" type="ordered locus">Hore_01880</name>
</gene>
<dbReference type="Pfam" id="PF08713">
    <property type="entry name" value="DNA_alkylation"/>
    <property type="match status" value="1"/>
</dbReference>
<dbReference type="eggNOG" id="COG4912">
    <property type="taxonomic scope" value="Bacteria"/>
</dbReference>
<dbReference type="STRING" id="373903.Hore_01880"/>
<reference evidence="1 2" key="1">
    <citation type="journal article" date="2009" name="PLoS ONE">
        <title>Genome analysis of the anaerobic thermohalophilic bacterium Halothermothrix orenii.</title>
        <authorList>
            <person name="Mavromatis K."/>
            <person name="Ivanova N."/>
            <person name="Anderson I."/>
            <person name="Lykidis A."/>
            <person name="Hooper S.D."/>
            <person name="Sun H."/>
            <person name="Kunin V."/>
            <person name="Lapidus A."/>
            <person name="Hugenholtz P."/>
            <person name="Patel B."/>
            <person name="Kyrpides N.C."/>
        </authorList>
    </citation>
    <scope>NUCLEOTIDE SEQUENCE [LARGE SCALE GENOMIC DNA]</scope>
    <source>
        <strain evidence="2">H 168 / OCM 544 / DSM 9562</strain>
    </source>
</reference>
<dbReference type="PANTHER" id="PTHR34070:SF1">
    <property type="entry name" value="DNA ALKYLATION REPAIR PROTEIN"/>
    <property type="match status" value="1"/>
</dbReference>
<dbReference type="OrthoDB" id="9775346at2"/>
<sequence length="236" mass="28094">MNYIQIIKQELYKYREPEKADFLPGFFKCYPGGYGEGDQFIGVRVPHQRKVAKKYYKQISLKDVSKLLNDPVHEYRLTGLFILINKYQKADQNKKQEIVDLYLNHLDGVNNWDLVDSSADKILGDFLFNRDKSLLYKLAKSGELWKQRIAIIATKYFIKKNQYRHTLEIAKLLLNHDHDLIHKAVGWMLREVGKRNQAIEINFLKKHYKKMPRTMLRYAIEKFEPKLRKKFLNGQI</sequence>
<dbReference type="Proteomes" id="UP000000719">
    <property type="component" value="Chromosome"/>
</dbReference>